<keyword evidence="4" id="KW-1185">Reference proteome</keyword>
<dbReference type="EnsemblMetazoa" id="ISCW012499-RA">
    <property type="protein sequence ID" value="ISCW012499-PA"/>
    <property type="gene ID" value="ISCW012499"/>
</dbReference>
<dbReference type="VEuPathDB" id="VectorBase:ISCI012499"/>
<sequence length="72" mass="7534">DSGHGRREAGEAGGHHPVRCGQGGHLQIEGGIALWGSFCPSAFSSTAGELCLSSWTSAHRSPVYSRGKRIKS</sequence>
<gene>
    <name evidence="2" type="ORF">IscW_ISCW012499</name>
</gene>
<dbReference type="AlphaFoldDB" id="B7QAG2"/>
<feature type="compositionally biased region" description="Basic and acidic residues" evidence="1">
    <location>
        <begin position="1"/>
        <end position="14"/>
    </location>
</feature>
<reference evidence="3" key="2">
    <citation type="submission" date="2020-05" db="UniProtKB">
        <authorList>
            <consortium name="EnsemblMetazoa"/>
        </authorList>
    </citation>
    <scope>IDENTIFICATION</scope>
    <source>
        <strain evidence="3">wikel</strain>
    </source>
</reference>
<dbReference type="VEuPathDB" id="VectorBase:ISCW012499"/>
<organism>
    <name type="scientific">Ixodes scapularis</name>
    <name type="common">Black-legged tick</name>
    <name type="synonym">Deer tick</name>
    <dbReference type="NCBI Taxonomy" id="6945"/>
    <lineage>
        <taxon>Eukaryota</taxon>
        <taxon>Metazoa</taxon>
        <taxon>Ecdysozoa</taxon>
        <taxon>Arthropoda</taxon>
        <taxon>Chelicerata</taxon>
        <taxon>Arachnida</taxon>
        <taxon>Acari</taxon>
        <taxon>Parasitiformes</taxon>
        <taxon>Ixodida</taxon>
        <taxon>Ixodoidea</taxon>
        <taxon>Ixodidae</taxon>
        <taxon>Ixodinae</taxon>
        <taxon>Ixodes</taxon>
    </lineage>
</organism>
<name>B7QAG2_IXOSC</name>
<evidence type="ECO:0000313" key="4">
    <source>
        <dbReference type="Proteomes" id="UP000001555"/>
    </source>
</evidence>
<dbReference type="InParanoid" id="B7QAG2"/>
<feature type="region of interest" description="Disordered" evidence="1">
    <location>
        <begin position="1"/>
        <end position="22"/>
    </location>
</feature>
<evidence type="ECO:0000313" key="2">
    <source>
        <dbReference type="EMBL" id="EEC15834.1"/>
    </source>
</evidence>
<dbReference type="PaxDb" id="6945-B7QAG2"/>
<dbReference type="EMBL" id="DS894580">
    <property type="protein sequence ID" value="EEC15834.1"/>
    <property type="molecule type" value="Genomic_DNA"/>
</dbReference>
<evidence type="ECO:0000256" key="1">
    <source>
        <dbReference type="SAM" id="MobiDB-lite"/>
    </source>
</evidence>
<proteinExistence type="predicted"/>
<dbReference type="Proteomes" id="UP000001555">
    <property type="component" value="Unassembled WGS sequence"/>
</dbReference>
<accession>B7QAG2</accession>
<evidence type="ECO:0000313" key="3">
    <source>
        <dbReference type="EnsemblMetazoa" id="ISCW012499-PA"/>
    </source>
</evidence>
<reference evidence="2 4" key="1">
    <citation type="submission" date="2008-03" db="EMBL/GenBank/DDBJ databases">
        <title>Annotation of Ixodes scapularis.</title>
        <authorList>
            <consortium name="Ixodes scapularis Genome Project Consortium"/>
            <person name="Caler E."/>
            <person name="Hannick L.I."/>
            <person name="Bidwell S."/>
            <person name="Joardar V."/>
            <person name="Thiagarajan M."/>
            <person name="Amedeo P."/>
            <person name="Galinsky K.J."/>
            <person name="Schobel S."/>
            <person name="Inman J."/>
            <person name="Hostetler J."/>
            <person name="Miller J."/>
            <person name="Hammond M."/>
            <person name="Megy K."/>
            <person name="Lawson D."/>
            <person name="Kodira C."/>
            <person name="Sutton G."/>
            <person name="Meyer J."/>
            <person name="Hill C.A."/>
            <person name="Birren B."/>
            <person name="Nene V."/>
            <person name="Collins F."/>
            <person name="Alarcon-Chaidez F."/>
            <person name="Wikel S."/>
            <person name="Strausberg R."/>
        </authorList>
    </citation>
    <scope>NUCLEOTIDE SEQUENCE [LARGE SCALE GENOMIC DNA]</scope>
    <source>
        <strain evidence="4">Wikel</strain>
        <strain evidence="2">Wikel colony</strain>
    </source>
</reference>
<dbReference type="EMBL" id="ABJB010857947">
    <property type="status" value="NOT_ANNOTATED_CDS"/>
    <property type="molecule type" value="Genomic_DNA"/>
</dbReference>
<protein>
    <submittedName>
        <fullName evidence="2 3">Uncharacterized protein</fullName>
    </submittedName>
</protein>
<dbReference type="HOGENOM" id="CLU_2729542_0_0_1"/>
<feature type="non-terminal residue" evidence="2">
    <location>
        <position position="1"/>
    </location>
</feature>